<keyword evidence="7" id="KW-1185">Reference proteome</keyword>
<dbReference type="PANTHER" id="PTHR13847">
    <property type="entry name" value="SARCOSINE DEHYDROGENASE-RELATED"/>
    <property type="match status" value="1"/>
</dbReference>
<dbReference type="Proteomes" id="UP001597327">
    <property type="component" value="Unassembled WGS sequence"/>
</dbReference>
<name>A0ABW4JZK8_9HYPH</name>
<comment type="cofactor">
    <cofactor evidence="1">
        <name>FAD</name>
        <dbReference type="ChEBI" id="CHEBI:57692"/>
    </cofactor>
</comment>
<keyword evidence="3" id="KW-0285">Flavoprotein</keyword>
<sequence length="380" mass="40981">MSRASYDLAVVGAGIVGLAHALAAARLGKKVIVIDRDAAANGASIRNFGFVTVTGQQSGDCWQKAWRSRQVWEEVAGPAGIRVLHQGLTMTARHPESEAVIDAFLKTEMGAACRRLTPTEALEHAPRLRADQITAALYSPHEVRVESREALPRLAAWLEAAHGVTFQWQTSVQAVETPRVATSRGDIHAEAVVVCPGDDAVSLMADRIAPYGATRCKLQMLRVTPEKPMTLGSAVMSDLGLARYLGYAELPEAEPLKALLDREQAAERANGIHLIVVQSDDGSLVVGDSHHYGPTPDPFGSREVDDLILAEMDRVLDLGPYSVSERWIGTYASAPDRWRFTDAPDPATRIVVVTAGCGASTAFAIGEETIAELYQKDLPQ</sequence>
<keyword evidence="4" id="KW-0560">Oxidoreductase</keyword>
<comment type="caution">
    <text evidence="6">The sequence shown here is derived from an EMBL/GenBank/DDBJ whole genome shotgun (WGS) entry which is preliminary data.</text>
</comment>
<evidence type="ECO:0000259" key="5">
    <source>
        <dbReference type="Pfam" id="PF01266"/>
    </source>
</evidence>
<protein>
    <submittedName>
        <fullName evidence="6">TIGR03364 family FAD-dependent oxidoreductase</fullName>
    </submittedName>
</protein>
<comment type="similarity">
    <text evidence="2">Belongs to the DadA oxidoreductase family.</text>
</comment>
<gene>
    <name evidence="6" type="ORF">ACFSC7_17305</name>
</gene>
<evidence type="ECO:0000256" key="2">
    <source>
        <dbReference type="ARBA" id="ARBA00009410"/>
    </source>
</evidence>
<dbReference type="Gene3D" id="3.50.50.60">
    <property type="entry name" value="FAD/NAD(P)-binding domain"/>
    <property type="match status" value="1"/>
</dbReference>
<dbReference type="InterPro" id="IPR017741">
    <property type="entry name" value="FAD-dependent_OxRdtase_HpnW"/>
</dbReference>
<evidence type="ECO:0000256" key="3">
    <source>
        <dbReference type="ARBA" id="ARBA00022630"/>
    </source>
</evidence>
<dbReference type="InterPro" id="IPR036188">
    <property type="entry name" value="FAD/NAD-bd_sf"/>
</dbReference>
<dbReference type="EMBL" id="JBHUFA010000015">
    <property type="protein sequence ID" value="MFD1697277.1"/>
    <property type="molecule type" value="Genomic_DNA"/>
</dbReference>
<dbReference type="PANTHER" id="PTHR13847:SF286">
    <property type="entry name" value="D-AMINO ACID DEHYDROGENASE"/>
    <property type="match status" value="1"/>
</dbReference>
<evidence type="ECO:0000313" key="6">
    <source>
        <dbReference type="EMBL" id="MFD1697277.1"/>
    </source>
</evidence>
<evidence type="ECO:0000256" key="1">
    <source>
        <dbReference type="ARBA" id="ARBA00001974"/>
    </source>
</evidence>
<proteinExistence type="inferred from homology"/>
<dbReference type="Pfam" id="PF01266">
    <property type="entry name" value="DAO"/>
    <property type="match status" value="1"/>
</dbReference>
<feature type="domain" description="FAD dependent oxidoreductase" evidence="5">
    <location>
        <begin position="7"/>
        <end position="369"/>
    </location>
</feature>
<dbReference type="Gene3D" id="3.30.9.10">
    <property type="entry name" value="D-Amino Acid Oxidase, subunit A, domain 2"/>
    <property type="match status" value="1"/>
</dbReference>
<dbReference type="InterPro" id="IPR006076">
    <property type="entry name" value="FAD-dep_OxRdtase"/>
</dbReference>
<accession>A0ABW4JZK8</accession>
<evidence type="ECO:0000313" key="7">
    <source>
        <dbReference type="Proteomes" id="UP001597327"/>
    </source>
</evidence>
<reference evidence="7" key="1">
    <citation type="journal article" date="2019" name="Int. J. Syst. Evol. Microbiol.">
        <title>The Global Catalogue of Microorganisms (GCM) 10K type strain sequencing project: providing services to taxonomists for standard genome sequencing and annotation.</title>
        <authorList>
            <consortium name="The Broad Institute Genomics Platform"/>
            <consortium name="The Broad Institute Genome Sequencing Center for Infectious Disease"/>
            <person name="Wu L."/>
            <person name="Ma J."/>
        </authorList>
    </citation>
    <scope>NUCLEOTIDE SEQUENCE [LARGE SCALE GENOMIC DNA]</scope>
    <source>
        <strain evidence="7">JCM 3369</strain>
    </source>
</reference>
<dbReference type="SUPFAM" id="SSF51905">
    <property type="entry name" value="FAD/NAD(P)-binding domain"/>
    <property type="match status" value="1"/>
</dbReference>
<dbReference type="NCBIfam" id="TIGR03364">
    <property type="entry name" value="HpnW_proposed"/>
    <property type="match status" value="1"/>
</dbReference>
<dbReference type="RefSeq" id="WP_149893524.1">
    <property type="nucleotide sequence ID" value="NZ_JBHUFA010000015.1"/>
</dbReference>
<evidence type="ECO:0000256" key="4">
    <source>
        <dbReference type="ARBA" id="ARBA00023002"/>
    </source>
</evidence>
<organism evidence="6 7">
    <name type="scientific">Roseibium aestuarii</name>
    <dbReference type="NCBI Taxonomy" id="2600299"/>
    <lineage>
        <taxon>Bacteria</taxon>
        <taxon>Pseudomonadati</taxon>
        <taxon>Pseudomonadota</taxon>
        <taxon>Alphaproteobacteria</taxon>
        <taxon>Hyphomicrobiales</taxon>
        <taxon>Stappiaceae</taxon>
        <taxon>Roseibium</taxon>
    </lineage>
</organism>